<sequence>MAEIHTEYIKLDQFLKLAGVIKTGGEAKLFIASNDVQVNGVHEDRRGRKLYPGDIVTVNGRKFSVG</sequence>
<reference evidence="2 3" key="1">
    <citation type="submission" date="2019-08" db="EMBL/GenBank/DDBJ databases">
        <title>In-depth cultivation of the pig gut microbiome towards novel bacterial diversity and tailored functional studies.</title>
        <authorList>
            <person name="Wylensek D."/>
            <person name="Hitch T.C.A."/>
            <person name="Clavel T."/>
        </authorList>
    </citation>
    <scope>NUCLEOTIDE SEQUENCE [LARGE SCALE GENOMIC DNA]</scope>
    <source>
        <strain evidence="2 3">Oil+RF-744-GAM-WT-6</strain>
    </source>
</reference>
<organism evidence="2 3">
    <name type="scientific">Stecheria intestinalis</name>
    <dbReference type="NCBI Taxonomy" id="2606630"/>
    <lineage>
        <taxon>Bacteria</taxon>
        <taxon>Bacillati</taxon>
        <taxon>Bacillota</taxon>
        <taxon>Erysipelotrichia</taxon>
        <taxon>Erysipelotrichales</taxon>
        <taxon>Erysipelotrichaceae</taxon>
        <taxon>Stecheria</taxon>
    </lineage>
</organism>
<dbReference type="Proteomes" id="UP000461880">
    <property type="component" value="Unassembled WGS sequence"/>
</dbReference>
<dbReference type="InterPro" id="IPR036986">
    <property type="entry name" value="S4_RNA-bd_sf"/>
</dbReference>
<evidence type="ECO:0000313" key="3">
    <source>
        <dbReference type="Proteomes" id="UP000461880"/>
    </source>
</evidence>
<dbReference type="InterPro" id="IPR014330">
    <property type="entry name" value="RNA-bd_S4-rel_YaaA"/>
</dbReference>
<dbReference type="PROSITE" id="PS50889">
    <property type="entry name" value="S4"/>
    <property type="match status" value="1"/>
</dbReference>
<dbReference type="Pfam" id="PF13275">
    <property type="entry name" value="S4_2"/>
    <property type="match status" value="1"/>
</dbReference>
<dbReference type="GO" id="GO:0003723">
    <property type="term" value="F:RNA binding"/>
    <property type="evidence" value="ECO:0007669"/>
    <property type="project" value="UniProtKB-KW"/>
</dbReference>
<name>A0A7X2NSK0_9FIRM</name>
<comment type="caution">
    <text evidence="2">The sequence shown here is derived from an EMBL/GenBank/DDBJ whole genome shotgun (WGS) entry which is preliminary data.</text>
</comment>
<dbReference type="RefSeq" id="WP_105302427.1">
    <property type="nucleotide sequence ID" value="NZ_JAQXPC010000084.1"/>
</dbReference>
<protein>
    <submittedName>
        <fullName evidence="2">S4 domain-containing protein YaaA</fullName>
    </submittedName>
</protein>
<dbReference type="Gene3D" id="3.10.290.10">
    <property type="entry name" value="RNA-binding S4 domain"/>
    <property type="match status" value="1"/>
</dbReference>
<evidence type="ECO:0000313" key="2">
    <source>
        <dbReference type="EMBL" id="MSS58680.1"/>
    </source>
</evidence>
<dbReference type="EMBL" id="VUMN01000014">
    <property type="protein sequence ID" value="MSS58680.1"/>
    <property type="molecule type" value="Genomic_DNA"/>
</dbReference>
<proteinExistence type="predicted"/>
<accession>A0A7X2NSK0</accession>
<dbReference type="AlphaFoldDB" id="A0A7X2NSK0"/>
<evidence type="ECO:0000256" key="1">
    <source>
        <dbReference type="PROSITE-ProRule" id="PRU00182"/>
    </source>
</evidence>
<dbReference type="NCBIfam" id="TIGR02988">
    <property type="entry name" value="YaaA_near_RecF"/>
    <property type="match status" value="1"/>
</dbReference>
<dbReference type="CDD" id="cd00165">
    <property type="entry name" value="S4"/>
    <property type="match status" value="1"/>
</dbReference>
<dbReference type="SUPFAM" id="SSF55174">
    <property type="entry name" value="Alpha-L RNA-binding motif"/>
    <property type="match status" value="1"/>
</dbReference>
<keyword evidence="3" id="KW-1185">Reference proteome</keyword>
<keyword evidence="1" id="KW-0694">RNA-binding</keyword>
<gene>
    <name evidence="2" type="primary">yaaA</name>
    <name evidence="2" type="ORF">FYJ51_07150</name>
</gene>